<feature type="domain" description="PUA" evidence="9">
    <location>
        <begin position="14"/>
        <end position="99"/>
    </location>
</feature>
<keyword evidence="2" id="KW-0963">Cytoplasm</keyword>
<evidence type="ECO:0000313" key="10">
    <source>
        <dbReference type="EMBL" id="NRQ43003.1"/>
    </source>
</evidence>
<evidence type="ECO:0000259" key="9">
    <source>
        <dbReference type="SMART" id="SM00359"/>
    </source>
</evidence>
<dbReference type="GO" id="GO:0005737">
    <property type="term" value="C:cytoplasm"/>
    <property type="evidence" value="ECO:0007669"/>
    <property type="project" value="UniProtKB-SubCell"/>
</dbReference>
<dbReference type="Pfam" id="PF17785">
    <property type="entry name" value="PUA_3"/>
    <property type="match status" value="1"/>
</dbReference>
<evidence type="ECO:0000256" key="3">
    <source>
        <dbReference type="ARBA" id="ARBA00022552"/>
    </source>
</evidence>
<evidence type="ECO:0000256" key="1">
    <source>
        <dbReference type="ARBA" id="ARBA00004496"/>
    </source>
</evidence>
<keyword evidence="4 10" id="KW-0489">Methyltransferase</keyword>
<dbReference type="Gene3D" id="3.40.50.150">
    <property type="entry name" value="Vaccinia Virus protein VP39"/>
    <property type="match status" value="1"/>
</dbReference>
<reference evidence="10 11" key="1">
    <citation type="submission" date="2020-06" db="EMBL/GenBank/DDBJ databases">
        <title>Rheinheimera sp. nov., a marine bacterium isolated from coastal.</title>
        <authorList>
            <person name="Yu Q."/>
            <person name="Qi Y."/>
            <person name="Pu J."/>
        </authorList>
    </citation>
    <scope>NUCLEOTIDE SEQUENCE [LARGE SCALE GENOMIC DNA]</scope>
    <source>
        <strain evidence="10 11">YQF-2</strain>
    </source>
</reference>
<evidence type="ECO:0000256" key="4">
    <source>
        <dbReference type="ARBA" id="ARBA00022603"/>
    </source>
</evidence>
<evidence type="ECO:0000313" key="11">
    <source>
        <dbReference type="Proteomes" id="UP000523161"/>
    </source>
</evidence>
<sequence length="407" mass="45244">MNQPSTSSTLSALPRLTLQETREKSLKRLHPWIFSKAVKHVSGNPANGQTVEVVSSKGEWLGYAAYSAESQIRARVWSFNPQEQIDAAFFQRRIARAWQLRTELFDLNQTNGLRVVAAESDGLPGVTIDKYDTILVCQLLSAGADSWRNEIVSALIALFPEHSIYERSDVDVRKKEGLKPVTGWLHLPREHGEVTIKEHGMTLLVDVMQGHKTGFYLDQRASRAAAKRYAKAKTVLNCFSYTGTFGVAALQGGALAVTNADLSELALSTALKNAELNQLDLTKIDNVKFDVFKLLRQYREQGKQFDMVILDPPKFAESKAQLMGACRGYKDINMVAMQIVKPGGLLLTFSCSGLMEDSLFQKIVADAAIDAKRDCLFIEKLSQDSDHPIASFYPEGSYLKGLVCKIY</sequence>
<dbReference type="CDD" id="cd02440">
    <property type="entry name" value="AdoMet_MTases"/>
    <property type="match status" value="1"/>
</dbReference>
<dbReference type="InterPro" id="IPR019614">
    <property type="entry name" value="SAM-dep_methyl-trfase"/>
</dbReference>
<dbReference type="RefSeq" id="WP_173501251.1">
    <property type="nucleotide sequence ID" value="NZ_JABSOD010000009.1"/>
</dbReference>
<evidence type="ECO:0000256" key="8">
    <source>
        <dbReference type="ARBA" id="ARBA00038091"/>
    </source>
</evidence>
<evidence type="ECO:0000256" key="5">
    <source>
        <dbReference type="ARBA" id="ARBA00022679"/>
    </source>
</evidence>
<keyword evidence="11" id="KW-1185">Reference proteome</keyword>
<evidence type="ECO:0000256" key="6">
    <source>
        <dbReference type="ARBA" id="ARBA00022691"/>
    </source>
</evidence>
<keyword evidence="7" id="KW-0694">RNA-binding</keyword>
<evidence type="ECO:0000256" key="2">
    <source>
        <dbReference type="ARBA" id="ARBA00022490"/>
    </source>
</evidence>
<dbReference type="CDD" id="cd11572">
    <property type="entry name" value="RlmI_M_like"/>
    <property type="match status" value="1"/>
</dbReference>
<dbReference type="Gene3D" id="3.30.750.80">
    <property type="entry name" value="RNA methyltransferase domain (HRMD) like"/>
    <property type="match status" value="1"/>
</dbReference>
<keyword evidence="6" id="KW-0949">S-adenosyl-L-methionine</keyword>
<dbReference type="GO" id="GO:0032259">
    <property type="term" value="P:methylation"/>
    <property type="evidence" value="ECO:0007669"/>
    <property type="project" value="UniProtKB-KW"/>
</dbReference>
<dbReference type="AlphaFoldDB" id="A0A7Y5ELA4"/>
<dbReference type="EMBL" id="JABSOD010000009">
    <property type="protein sequence ID" value="NRQ43003.1"/>
    <property type="molecule type" value="Genomic_DNA"/>
</dbReference>
<keyword evidence="5 10" id="KW-0808">Transferase</keyword>
<gene>
    <name evidence="10" type="ORF">HRH59_10605</name>
</gene>
<dbReference type="SMART" id="SM00359">
    <property type="entry name" value="PUA"/>
    <property type="match status" value="1"/>
</dbReference>
<dbReference type="InterPro" id="IPR029063">
    <property type="entry name" value="SAM-dependent_MTases_sf"/>
</dbReference>
<dbReference type="SUPFAM" id="SSF53335">
    <property type="entry name" value="S-adenosyl-L-methionine-dependent methyltransferases"/>
    <property type="match status" value="1"/>
</dbReference>
<comment type="subcellular location">
    <subcellularLocation>
        <location evidence="1">Cytoplasm</location>
    </subcellularLocation>
</comment>
<organism evidence="10 11">
    <name type="scientific">Rheinheimera lutimaris</name>
    <dbReference type="NCBI Taxonomy" id="2740584"/>
    <lineage>
        <taxon>Bacteria</taxon>
        <taxon>Pseudomonadati</taxon>
        <taxon>Pseudomonadota</taxon>
        <taxon>Gammaproteobacteria</taxon>
        <taxon>Chromatiales</taxon>
        <taxon>Chromatiaceae</taxon>
        <taxon>Rheinheimera</taxon>
    </lineage>
</organism>
<dbReference type="InterPro" id="IPR041532">
    <property type="entry name" value="RlmI-like_PUA"/>
</dbReference>
<dbReference type="Pfam" id="PF10672">
    <property type="entry name" value="Methyltrans_SAM"/>
    <property type="match status" value="1"/>
</dbReference>
<dbReference type="InterPro" id="IPR002478">
    <property type="entry name" value="PUA"/>
</dbReference>
<evidence type="ECO:0000256" key="7">
    <source>
        <dbReference type="ARBA" id="ARBA00022884"/>
    </source>
</evidence>
<dbReference type="GO" id="GO:0003723">
    <property type="term" value="F:RNA binding"/>
    <property type="evidence" value="ECO:0007669"/>
    <property type="project" value="UniProtKB-KW"/>
</dbReference>
<dbReference type="PANTHER" id="PTHR42873">
    <property type="entry name" value="RIBOSOMAL RNA LARGE SUBUNIT METHYLTRANSFERASE"/>
    <property type="match status" value="1"/>
</dbReference>
<name>A0A7Y5ELA4_9GAMM</name>
<dbReference type="PROSITE" id="PS50890">
    <property type="entry name" value="PUA"/>
    <property type="match status" value="1"/>
</dbReference>
<dbReference type="Gene3D" id="2.30.130.10">
    <property type="entry name" value="PUA domain"/>
    <property type="match status" value="1"/>
</dbReference>
<proteinExistence type="inferred from homology"/>
<comment type="similarity">
    <text evidence="8">Belongs to the methyltransferase superfamily. RlmI family.</text>
</comment>
<dbReference type="InterPro" id="IPR036974">
    <property type="entry name" value="PUA_sf"/>
</dbReference>
<protein>
    <submittedName>
        <fullName evidence="10">Class I SAM-dependent methyltransferase</fullName>
    </submittedName>
</protein>
<dbReference type="Proteomes" id="UP000523161">
    <property type="component" value="Unassembled WGS sequence"/>
</dbReference>
<dbReference type="GO" id="GO:0008168">
    <property type="term" value="F:methyltransferase activity"/>
    <property type="evidence" value="ECO:0007669"/>
    <property type="project" value="UniProtKB-KW"/>
</dbReference>
<dbReference type="CDD" id="cd21153">
    <property type="entry name" value="PUA_RlmI"/>
    <property type="match status" value="1"/>
</dbReference>
<dbReference type="SUPFAM" id="SSF88697">
    <property type="entry name" value="PUA domain-like"/>
    <property type="match status" value="1"/>
</dbReference>
<accession>A0A7Y5ELA4</accession>
<comment type="caution">
    <text evidence="10">The sequence shown here is derived from an EMBL/GenBank/DDBJ whole genome shotgun (WGS) entry which is preliminary data.</text>
</comment>
<dbReference type="GO" id="GO:0006364">
    <property type="term" value="P:rRNA processing"/>
    <property type="evidence" value="ECO:0007669"/>
    <property type="project" value="UniProtKB-KW"/>
</dbReference>
<dbReference type="InterPro" id="IPR015947">
    <property type="entry name" value="PUA-like_sf"/>
</dbReference>
<keyword evidence="3" id="KW-0698">rRNA processing</keyword>
<dbReference type="PANTHER" id="PTHR42873:SF1">
    <property type="entry name" value="S-ADENOSYLMETHIONINE-DEPENDENT METHYLTRANSFERASE DOMAIN-CONTAINING PROTEIN"/>
    <property type="match status" value="1"/>
</dbReference>